<organism evidence="3">
    <name type="scientific">Melampsora larici-populina (strain 98AG31 / pathotype 3-4-7)</name>
    <name type="common">Poplar leaf rust fungus</name>
    <dbReference type="NCBI Taxonomy" id="747676"/>
    <lineage>
        <taxon>Eukaryota</taxon>
        <taxon>Fungi</taxon>
        <taxon>Dikarya</taxon>
        <taxon>Basidiomycota</taxon>
        <taxon>Pucciniomycotina</taxon>
        <taxon>Pucciniomycetes</taxon>
        <taxon>Pucciniales</taxon>
        <taxon>Melampsoraceae</taxon>
        <taxon>Melampsora</taxon>
    </lineage>
</organism>
<dbReference type="AlphaFoldDB" id="F4RQT9"/>
<name>F4RQT9_MELLP</name>
<keyword evidence="3" id="KW-1185">Reference proteome</keyword>
<dbReference type="RefSeq" id="XP_007411462.1">
    <property type="nucleotide sequence ID" value="XM_007411400.1"/>
</dbReference>
<dbReference type="VEuPathDB" id="FungiDB:MELLADRAFT_116863"/>
<feature type="region of interest" description="Disordered" evidence="1">
    <location>
        <begin position="17"/>
        <end position="37"/>
    </location>
</feature>
<feature type="compositionally biased region" description="Polar residues" evidence="1">
    <location>
        <begin position="161"/>
        <end position="174"/>
    </location>
</feature>
<protein>
    <submittedName>
        <fullName evidence="2">Uncharacterized protein</fullName>
    </submittedName>
</protein>
<dbReference type="Proteomes" id="UP000001072">
    <property type="component" value="Unassembled WGS sequence"/>
</dbReference>
<evidence type="ECO:0000313" key="3">
    <source>
        <dbReference type="Proteomes" id="UP000001072"/>
    </source>
</evidence>
<dbReference type="InParanoid" id="F4RQT9"/>
<dbReference type="KEGG" id="mlr:MELLADRAFT_116863"/>
<sequence length="319" mass="36034">MNFQRTLIAFLLRRRKGSRRPPTPVPQVPMLDEEDGEWDFLQHERDGPYCDDPTSNEANKNRFEWLAKAANKLRGSSIDTGLKRSKGFKLARNTNPSEPCDSEPSPLSSLELESTVTQPKLLPRDCRRRSTGSHSAQDISWAINFKPYDTHRLENDLLSGPASSSSTVQQQVDLKNSDDLEDRQDPTPIQPGSISHHTHAHHAPQQSSKFELRKVQFFDINLRAGFNAPNYPMLRYNHRKHSSDLSNINLPSDLSTCWRNPGSESSGTIKSTMTSSMISTFSSLHTSSITDPSGDEEELQDCFDTEPNFQESLHQRIIS</sequence>
<reference evidence="3" key="1">
    <citation type="journal article" date="2011" name="Proc. Natl. Acad. Sci. U.S.A.">
        <title>Obligate biotrophy features unraveled by the genomic analysis of rust fungi.</title>
        <authorList>
            <person name="Duplessis S."/>
            <person name="Cuomo C.A."/>
            <person name="Lin Y.-C."/>
            <person name="Aerts A."/>
            <person name="Tisserant E."/>
            <person name="Veneault-Fourrey C."/>
            <person name="Joly D.L."/>
            <person name="Hacquard S."/>
            <person name="Amselem J."/>
            <person name="Cantarel B.L."/>
            <person name="Chiu R."/>
            <person name="Coutinho P.M."/>
            <person name="Feau N."/>
            <person name="Field M."/>
            <person name="Frey P."/>
            <person name="Gelhaye E."/>
            <person name="Goldberg J."/>
            <person name="Grabherr M.G."/>
            <person name="Kodira C.D."/>
            <person name="Kohler A."/>
            <person name="Kuees U."/>
            <person name="Lindquist E.A."/>
            <person name="Lucas S.M."/>
            <person name="Mago R."/>
            <person name="Mauceli E."/>
            <person name="Morin E."/>
            <person name="Murat C."/>
            <person name="Pangilinan J.L."/>
            <person name="Park R."/>
            <person name="Pearson M."/>
            <person name="Quesneville H."/>
            <person name="Rouhier N."/>
            <person name="Sakthikumar S."/>
            <person name="Salamov A.A."/>
            <person name="Schmutz J."/>
            <person name="Selles B."/>
            <person name="Shapiro H."/>
            <person name="Tanguay P."/>
            <person name="Tuskan G.A."/>
            <person name="Henrissat B."/>
            <person name="Van de Peer Y."/>
            <person name="Rouze P."/>
            <person name="Ellis J.G."/>
            <person name="Dodds P.N."/>
            <person name="Schein J.E."/>
            <person name="Zhong S."/>
            <person name="Hamelin R.C."/>
            <person name="Grigoriev I.V."/>
            <person name="Szabo L.J."/>
            <person name="Martin F."/>
        </authorList>
    </citation>
    <scope>NUCLEOTIDE SEQUENCE [LARGE SCALE GENOMIC DNA]</scope>
    <source>
        <strain evidence="3">98AG31 / pathotype 3-4-7</strain>
    </source>
</reference>
<accession>F4RQT9</accession>
<evidence type="ECO:0000313" key="2">
    <source>
        <dbReference type="EMBL" id="EGG05097.1"/>
    </source>
</evidence>
<feature type="compositionally biased region" description="Low complexity" evidence="1">
    <location>
        <begin position="96"/>
        <end position="114"/>
    </location>
</feature>
<gene>
    <name evidence="2" type="ORF">MELLADRAFT_116863</name>
</gene>
<dbReference type="OrthoDB" id="10508391at2759"/>
<dbReference type="EMBL" id="GL883114">
    <property type="protein sequence ID" value="EGG05097.1"/>
    <property type="molecule type" value="Genomic_DNA"/>
</dbReference>
<dbReference type="HOGENOM" id="CLU_871779_0_0_1"/>
<proteinExistence type="predicted"/>
<dbReference type="GeneID" id="18925902"/>
<feature type="region of interest" description="Disordered" evidence="1">
    <location>
        <begin position="87"/>
        <end position="133"/>
    </location>
</feature>
<evidence type="ECO:0000256" key="1">
    <source>
        <dbReference type="SAM" id="MobiDB-lite"/>
    </source>
</evidence>
<feature type="region of interest" description="Disordered" evidence="1">
    <location>
        <begin position="154"/>
        <end position="208"/>
    </location>
</feature>